<reference evidence="3" key="1">
    <citation type="journal article" date="2017" name="Nat. Ecol. Evol.">
        <title>Genome expansion and lineage-specific genetic innovations in the forest pathogenic fungi Armillaria.</title>
        <authorList>
            <person name="Sipos G."/>
            <person name="Prasanna A.N."/>
            <person name="Walter M.C."/>
            <person name="O'Connor E."/>
            <person name="Balint B."/>
            <person name="Krizsan K."/>
            <person name="Kiss B."/>
            <person name="Hess J."/>
            <person name="Varga T."/>
            <person name="Slot J."/>
            <person name="Riley R."/>
            <person name="Boka B."/>
            <person name="Rigling D."/>
            <person name="Barry K."/>
            <person name="Lee J."/>
            <person name="Mihaltcheva S."/>
            <person name="LaButti K."/>
            <person name="Lipzen A."/>
            <person name="Waldron R."/>
            <person name="Moloney N.M."/>
            <person name="Sperisen C."/>
            <person name="Kredics L."/>
            <person name="Vagvoelgyi C."/>
            <person name="Patrignani A."/>
            <person name="Fitzpatrick D."/>
            <person name="Nagy I."/>
            <person name="Doyle S."/>
            <person name="Anderson J.B."/>
            <person name="Grigoriev I.V."/>
            <person name="Gueldener U."/>
            <person name="Muensterkoetter M."/>
            <person name="Nagy L.G."/>
        </authorList>
    </citation>
    <scope>NUCLEOTIDE SEQUENCE [LARGE SCALE GENOMIC DNA]</scope>
    <source>
        <strain evidence="3">28-4</strain>
    </source>
</reference>
<evidence type="ECO:0000313" key="3">
    <source>
        <dbReference type="Proteomes" id="UP000218334"/>
    </source>
</evidence>
<evidence type="ECO:0000313" key="2">
    <source>
        <dbReference type="EMBL" id="PBK73305.1"/>
    </source>
</evidence>
<name>A0A2H3BR04_9AGAR</name>
<sequence>MVTPPGDPRAESGPDGLHLEVVPIARNHRLPSSRIQSRVAIAQLVVLHAKHDSIRVLRCGATLLVSASGALHEESEASKWEDNGRATTQLYQHSEGCFSRSFSPGRPVYRSLPFPPPKRDANPPPPMTPPRRPKASSDDLHEFLSSMEMEKVRAQGFS</sequence>
<protein>
    <submittedName>
        <fullName evidence="2">Uncharacterized protein</fullName>
    </submittedName>
</protein>
<feature type="region of interest" description="Disordered" evidence="1">
    <location>
        <begin position="97"/>
        <end position="140"/>
    </location>
</feature>
<dbReference type="AlphaFoldDB" id="A0A2H3BR04"/>
<gene>
    <name evidence="2" type="ORF">ARMSODRAFT_971773</name>
</gene>
<dbReference type="EMBL" id="KZ293420">
    <property type="protein sequence ID" value="PBK73305.1"/>
    <property type="molecule type" value="Genomic_DNA"/>
</dbReference>
<organism evidence="2 3">
    <name type="scientific">Armillaria solidipes</name>
    <dbReference type="NCBI Taxonomy" id="1076256"/>
    <lineage>
        <taxon>Eukaryota</taxon>
        <taxon>Fungi</taxon>
        <taxon>Dikarya</taxon>
        <taxon>Basidiomycota</taxon>
        <taxon>Agaricomycotina</taxon>
        <taxon>Agaricomycetes</taxon>
        <taxon>Agaricomycetidae</taxon>
        <taxon>Agaricales</taxon>
        <taxon>Marasmiineae</taxon>
        <taxon>Physalacriaceae</taxon>
        <taxon>Armillaria</taxon>
    </lineage>
</organism>
<accession>A0A2H3BR04</accession>
<proteinExistence type="predicted"/>
<keyword evidence="3" id="KW-1185">Reference proteome</keyword>
<evidence type="ECO:0000256" key="1">
    <source>
        <dbReference type="SAM" id="MobiDB-lite"/>
    </source>
</evidence>
<dbReference type="Proteomes" id="UP000218334">
    <property type="component" value="Unassembled WGS sequence"/>
</dbReference>